<evidence type="ECO:0000313" key="3">
    <source>
        <dbReference type="EMBL" id="OAG14374.1"/>
    </source>
</evidence>
<dbReference type="Gene3D" id="3.90.1150.10">
    <property type="entry name" value="Aspartate Aminotransferase, domain 1"/>
    <property type="match status" value="1"/>
</dbReference>
<dbReference type="AlphaFoldDB" id="A0A177D3Z6"/>
<dbReference type="EMBL" id="KV441500">
    <property type="protein sequence ID" value="OAG14374.1"/>
    <property type="molecule type" value="Genomic_DNA"/>
</dbReference>
<dbReference type="CDD" id="cd00609">
    <property type="entry name" value="AAT_like"/>
    <property type="match status" value="1"/>
</dbReference>
<protein>
    <submittedName>
        <fullName evidence="3">Putative aspartate aminotransferase</fullName>
    </submittedName>
</protein>
<dbReference type="GO" id="GO:0008483">
    <property type="term" value="F:transaminase activity"/>
    <property type="evidence" value="ECO:0007669"/>
    <property type="project" value="UniProtKB-KW"/>
</dbReference>
<dbReference type="GO" id="GO:0030170">
    <property type="term" value="F:pyridoxal phosphate binding"/>
    <property type="evidence" value="ECO:0007669"/>
    <property type="project" value="InterPro"/>
</dbReference>
<sequence length="428" mass="47475">MLSKRAQSLVVGSTFNEMWEVIREKWDMLENPDGFVNLGVAENYLMRRELEAYLTEHVQIAGSNATYDDGPVGSQRLRTALAHFLSAQLETAQPLEADQIVVSNGVSSALEHVAWALADEGDVFLLGRPYYGEATLGLRPHVRTVAVTFGTTDPFSLAAIVCYEKALMRAQARGIVVRGLLLCSPHNPLGRCYPREVLCALVALCAKHSLHLVSDEIYALSVWREPCFTSVLSLPLAGVIDPALVHVVWGISKDFCANGWRLGCLLSPANPVLRAAVAAVAIYSYPSSITDHVVAQMLEDRAFTIKYLRKNRQRLNAAYTLVTGLLEKQSIPFATSTHAGLFVWVDLGHAYRRHHNLKQTDIDDKAVAHRIREALYTQKVYLAWGGNFDSETPGMFRVSFAHPSKYIEEGFRRIELALQSEALLLSVP</sequence>
<dbReference type="InterPro" id="IPR015424">
    <property type="entry name" value="PyrdxlP-dep_Trfase"/>
</dbReference>
<dbReference type="Pfam" id="PF00155">
    <property type="entry name" value="Aminotran_1_2"/>
    <property type="match status" value="1"/>
</dbReference>
<dbReference type="STRING" id="5599.A0A177D3Z6"/>
<gene>
    <name evidence="3" type="ORF">CC77DRAFT_1001211</name>
</gene>
<evidence type="ECO:0000313" key="4">
    <source>
        <dbReference type="Proteomes" id="UP000077248"/>
    </source>
</evidence>
<dbReference type="Gene3D" id="3.40.640.10">
    <property type="entry name" value="Type I PLP-dependent aspartate aminotransferase-like (Major domain)"/>
    <property type="match status" value="1"/>
</dbReference>
<dbReference type="VEuPathDB" id="FungiDB:CC77DRAFT_1001211"/>
<keyword evidence="3" id="KW-0032">Aminotransferase</keyword>
<dbReference type="Proteomes" id="UP000077248">
    <property type="component" value="Unassembled WGS sequence"/>
</dbReference>
<dbReference type="InterPro" id="IPR015422">
    <property type="entry name" value="PyrdxlP-dep_Trfase_small"/>
</dbReference>
<reference evidence="3 4" key="1">
    <citation type="submission" date="2016-05" db="EMBL/GenBank/DDBJ databases">
        <title>Comparative analysis of secretome profiles of manganese(II)-oxidizing ascomycete fungi.</title>
        <authorList>
            <consortium name="DOE Joint Genome Institute"/>
            <person name="Zeiner C.A."/>
            <person name="Purvine S.O."/>
            <person name="Zink E.M."/>
            <person name="Wu S."/>
            <person name="Pasa-Tolic L."/>
            <person name="Chaput D.L."/>
            <person name="Haridas S."/>
            <person name="Grigoriev I.V."/>
            <person name="Santelli C.M."/>
            <person name="Hansel C.M."/>
        </authorList>
    </citation>
    <scope>NUCLEOTIDE SEQUENCE [LARGE SCALE GENOMIC DNA]</scope>
    <source>
        <strain evidence="3 4">SRC1lrK2f</strain>
    </source>
</reference>
<dbReference type="InterPro" id="IPR050478">
    <property type="entry name" value="Ethylene_sulfur-biosynth"/>
</dbReference>
<proteinExistence type="predicted"/>
<dbReference type="PRINTS" id="PR00753">
    <property type="entry name" value="ACCSYNTHASE"/>
</dbReference>
<dbReference type="GO" id="GO:0006520">
    <property type="term" value="P:amino acid metabolic process"/>
    <property type="evidence" value="ECO:0007669"/>
    <property type="project" value="TreeGrafter"/>
</dbReference>
<dbReference type="GeneID" id="29108744"/>
<keyword evidence="4" id="KW-1185">Reference proteome</keyword>
<keyword evidence="3" id="KW-0808">Transferase</keyword>
<dbReference type="SUPFAM" id="SSF53383">
    <property type="entry name" value="PLP-dependent transferases"/>
    <property type="match status" value="1"/>
</dbReference>
<keyword evidence="1" id="KW-0663">Pyridoxal phosphate</keyword>
<dbReference type="PANTHER" id="PTHR43795">
    <property type="entry name" value="BIFUNCTIONAL ASPARTATE AMINOTRANSFERASE AND GLUTAMATE/ASPARTATE-PREPHENATE AMINOTRANSFERASE-RELATED"/>
    <property type="match status" value="1"/>
</dbReference>
<feature type="domain" description="Aminotransferase class I/classII large" evidence="2">
    <location>
        <begin position="36"/>
        <end position="414"/>
    </location>
</feature>
<dbReference type="PANTHER" id="PTHR43795:SF63">
    <property type="entry name" value="PUTATIVE (AFU_ORTHOLOGUE AFUA_4G00630)-RELATED"/>
    <property type="match status" value="1"/>
</dbReference>
<dbReference type="InterPro" id="IPR015421">
    <property type="entry name" value="PyrdxlP-dep_Trfase_major"/>
</dbReference>
<dbReference type="InterPro" id="IPR004839">
    <property type="entry name" value="Aminotransferase_I/II_large"/>
</dbReference>
<evidence type="ECO:0000256" key="1">
    <source>
        <dbReference type="ARBA" id="ARBA00022898"/>
    </source>
</evidence>
<dbReference type="RefSeq" id="XP_018379795.1">
    <property type="nucleotide sequence ID" value="XM_018523150.1"/>
</dbReference>
<dbReference type="OMA" id="HIAQKCL"/>
<organism evidence="3 4">
    <name type="scientific">Alternaria alternata</name>
    <name type="common">Alternaria rot fungus</name>
    <name type="synonym">Torula alternata</name>
    <dbReference type="NCBI Taxonomy" id="5599"/>
    <lineage>
        <taxon>Eukaryota</taxon>
        <taxon>Fungi</taxon>
        <taxon>Dikarya</taxon>
        <taxon>Ascomycota</taxon>
        <taxon>Pezizomycotina</taxon>
        <taxon>Dothideomycetes</taxon>
        <taxon>Pleosporomycetidae</taxon>
        <taxon>Pleosporales</taxon>
        <taxon>Pleosporineae</taxon>
        <taxon>Pleosporaceae</taxon>
        <taxon>Alternaria</taxon>
        <taxon>Alternaria sect. Alternaria</taxon>
        <taxon>Alternaria alternata complex</taxon>
    </lineage>
</organism>
<name>A0A177D3Z6_ALTAL</name>
<accession>A0A177D3Z6</accession>
<evidence type="ECO:0000259" key="2">
    <source>
        <dbReference type="Pfam" id="PF00155"/>
    </source>
</evidence>
<dbReference type="KEGG" id="aalt:CC77DRAFT_1001211"/>